<name>A0A392T0A1_9FABA</name>
<reference evidence="2 3" key="1">
    <citation type="journal article" date="2018" name="Front. Plant Sci.">
        <title>Red Clover (Trifolium pratense) and Zigzag Clover (T. medium) - A Picture of Genomic Similarities and Differences.</title>
        <authorList>
            <person name="Dluhosova J."/>
            <person name="Istvanek J."/>
            <person name="Nedelnik J."/>
            <person name="Repkova J."/>
        </authorList>
    </citation>
    <scope>NUCLEOTIDE SEQUENCE [LARGE SCALE GENOMIC DNA]</scope>
    <source>
        <strain evidence="3">cv. 10/8</strain>
        <tissue evidence="2">Leaf</tissue>
    </source>
</reference>
<evidence type="ECO:0000313" key="2">
    <source>
        <dbReference type="EMBL" id="MCI54538.1"/>
    </source>
</evidence>
<organism evidence="2 3">
    <name type="scientific">Trifolium medium</name>
    <dbReference type="NCBI Taxonomy" id="97028"/>
    <lineage>
        <taxon>Eukaryota</taxon>
        <taxon>Viridiplantae</taxon>
        <taxon>Streptophyta</taxon>
        <taxon>Embryophyta</taxon>
        <taxon>Tracheophyta</taxon>
        <taxon>Spermatophyta</taxon>
        <taxon>Magnoliopsida</taxon>
        <taxon>eudicotyledons</taxon>
        <taxon>Gunneridae</taxon>
        <taxon>Pentapetalae</taxon>
        <taxon>rosids</taxon>
        <taxon>fabids</taxon>
        <taxon>Fabales</taxon>
        <taxon>Fabaceae</taxon>
        <taxon>Papilionoideae</taxon>
        <taxon>50 kb inversion clade</taxon>
        <taxon>NPAAA clade</taxon>
        <taxon>Hologalegina</taxon>
        <taxon>IRL clade</taxon>
        <taxon>Trifolieae</taxon>
        <taxon>Trifolium</taxon>
    </lineage>
</organism>
<dbReference type="AlphaFoldDB" id="A0A392T0A1"/>
<feature type="region of interest" description="Disordered" evidence="1">
    <location>
        <begin position="1"/>
        <end position="35"/>
    </location>
</feature>
<dbReference type="EMBL" id="LXQA010480935">
    <property type="protein sequence ID" value="MCI54538.1"/>
    <property type="molecule type" value="Genomic_DNA"/>
</dbReference>
<sequence>MTELFSPTVHPSEGDKQNSFVTSSPTPLANSPKTL</sequence>
<keyword evidence="3" id="KW-1185">Reference proteome</keyword>
<dbReference type="Proteomes" id="UP000265520">
    <property type="component" value="Unassembled WGS sequence"/>
</dbReference>
<evidence type="ECO:0000313" key="3">
    <source>
        <dbReference type="Proteomes" id="UP000265520"/>
    </source>
</evidence>
<evidence type="ECO:0000256" key="1">
    <source>
        <dbReference type="SAM" id="MobiDB-lite"/>
    </source>
</evidence>
<feature type="compositionally biased region" description="Polar residues" evidence="1">
    <location>
        <begin position="17"/>
        <end position="35"/>
    </location>
</feature>
<comment type="caution">
    <text evidence="2">The sequence shown here is derived from an EMBL/GenBank/DDBJ whole genome shotgun (WGS) entry which is preliminary data.</text>
</comment>
<feature type="non-terminal residue" evidence="2">
    <location>
        <position position="35"/>
    </location>
</feature>
<accession>A0A392T0A1</accession>
<proteinExistence type="predicted"/>
<protein>
    <submittedName>
        <fullName evidence="2">Uncharacterized protein</fullName>
    </submittedName>
</protein>